<dbReference type="Pfam" id="PF00899">
    <property type="entry name" value="ThiF"/>
    <property type="match status" value="1"/>
</dbReference>
<dbReference type="GO" id="GO:0019779">
    <property type="term" value="F:Atg8 activating enzyme activity"/>
    <property type="evidence" value="ECO:0007669"/>
    <property type="project" value="TreeGrafter"/>
</dbReference>
<keyword evidence="3 7" id="KW-0813">Transport</keyword>
<dbReference type="GO" id="GO:0000407">
    <property type="term" value="C:phagophore assembly site"/>
    <property type="evidence" value="ECO:0007669"/>
    <property type="project" value="UniProtKB-SubCell"/>
</dbReference>
<dbReference type="InterPro" id="IPR045886">
    <property type="entry name" value="ThiF/MoeB/HesA"/>
</dbReference>
<dbReference type="GO" id="GO:0015031">
    <property type="term" value="P:protein transport"/>
    <property type="evidence" value="ECO:0007669"/>
    <property type="project" value="UniProtKB-UniRule"/>
</dbReference>
<evidence type="ECO:0000256" key="4">
    <source>
        <dbReference type="ARBA" id="ARBA00022927"/>
    </source>
</evidence>
<dbReference type="InterPro" id="IPR042523">
    <property type="entry name" value="Atg7_N_2"/>
</dbReference>
<keyword evidence="4 7" id="KW-0653">Protein transport</keyword>
<keyword evidence="5 7" id="KW-0072">Autophagy</keyword>
<dbReference type="PANTHER" id="PTHR10953:SF3">
    <property type="entry name" value="UBIQUITIN-LIKE MODIFIER-ACTIVATING ENZYME ATG7"/>
    <property type="match status" value="1"/>
</dbReference>
<dbReference type="HOGENOM" id="CLU_012998_2_1_1"/>
<sequence length="704" mass="76672">MASSAANTGSAKPLLQFTPFSSTVQPAFWHELTNLKIDVLRLSQDAIPIHASYSIGRAVVDRETGMEVALGCNLVVSGDAFKDPKDVKPAPNSVTVRGVLKNFNTIEDFKNVNKQEMFNNTAKEMWAKTLQTGDPSHLFDFLLITFADLKKYKYYYWFAFPAFAASPPWEKQGEWAPAVDVVPIKGLEAIHKAIHSGGSDSSIAAALLAKPSANDPTAYETAPLNKFSDFFAGTPGEKRFVVFPDPSAHSQHVGWPLRNILTYILFNHHQTAAISPSSPLNIIAWRDIDTPSSSSHPPKSLYIKAYVPSLPDTSAVPAAVGWEKNPAGKLGPRMADLAPMMDPKRLADQAVDLNLKLMRWRILPGLDLEKVSGTKCLLLGAGTLGCYVARTLMGWGVRKITLVDSGKVSFSNPVRQPLFEFEDCLEGGKPKAATAAERLKKIFPGIDATGHEFLIPMPGHPIPPQSVEQTKKDVAQLEKLFDEHDAVFLLMDSRESRWLPTVLGAAKGKIMINCALGFDSYLVMRHGARESITPEGSTRLGCYYCNDIVAPADSLKDQTLDQMCTVTRPGLASIASSTAVELLVSLLQHSKGIHAPSPPMAGSGGQQVDTNSEEYNSVLGLVPHQMRGYLARFNTMLITGAAFGSCTGCSETVIKAYESEGFPMLLKAFNDIGYLEKLTGLDKLHSEGEAALEAVDWDEDDDDM</sequence>
<dbReference type="GO" id="GO:0019778">
    <property type="term" value="F:Atg12 activating enzyme activity"/>
    <property type="evidence" value="ECO:0007669"/>
    <property type="project" value="TreeGrafter"/>
</dbReference>
<protein>
    <recommendedName>
        <fullName evidence="2 7">Ubiquitin-like modifier-activating enzyme ATG7</fullName>
    </recommendedName>
    <alternativeName>
        <fullName evidence="7">Autophagy-related protein 7</fullName>
    </alternativeName>
</protein>
<dbReference type="EMBL" id="KN822975">
    <property type="protein sequence ID" value="KIO30130.1"/>
    <property type="molecule type" value="Genomic_DNA"/>
</dbReference>
<dbReference type="InterPro" id="IPR035985">
    <property type="entry name" value="Ubiquitin-activating_enz"/>
</dbReference>
<comment type="subunit">
    <text evidence="7">Homodimer.</text>
</comment>
<evidence type="ECO:0000256" key="2">
    <source>
        <dbReference type="ARBA" id="ARBA00017647"/>
    </source>
</evidence>
<dbReference type="InterPro" id="IPR042522">
    <property type="entry name" value="Atg7_N_1"/>
</dbReference>
<keyword evidence="7" id="KW-0833">Ubl conjugation pathway</keyword>
<dbReference type="Proteomes" id="UP000054248">
    <property type="component" value="Unassembled WGS sequence"/>
</dbReference>
<dbReference type="InterPro" id="IPR032197">
    <property type="entry name" value="Atg7_N"/>
</dbReference>
<evidence type="ECO:0000256" key="6">
    <source>
        <dbReference type="PIRSR" id="PIRSR606285-1"/>
    </source>
</evidence>
<comment type="function">
    <text evidence="7">E1-like activating enzyme involved in the 2 ubiquitin-like systems required for cytoplasm to vacuole transport (Cvt) and autophagy. Activates ATG12 for its conjugation with ATG5 and ATG8 for its conjugation with phosphatidylethanolamine. Both systems are needed for the ATG8 association to Cvt vesicles and autophagosomes membranes. Autophagy is essential for maintenance of amino acid levels and protein synthesis under nitrogen starvation. Required for selective autophagic degradation of the nucleus (nucleophagy) as well as for mitophagy which contributes to regulate mitochondrial quantity and quality by eliminating the mitochondria to a basal level to fulfill cellular energy requirements and preventing excess ROS production.</text>
</comment>
<dbReference type="GO" id="GO:0006995">
    <property type="term" value="P:cellular response to nitrogen starvation"/>
    <property type="evidence" value="ECO:0007669"/>
    <property type="project" value="TreeGrafter"/>
</dbReference>
<reference evidence="11" key="2">
    <citation type="submission" date="2015-01" db="EMBL/GenBank/DDBJ databases">
        <title>Evolutionary Origins and Diversification of the Mycorrhizal Mutualists.</title>
        <authorList>
            <consortium name="DOE Joint Genome Institute"/>
            <consortium name="Mycorrhizal Genomics Consortium"/>
            <person name="Kohler A."/>
            <person name="Kuo A."/>
            <person name="Nagy L.G."/>
            <person name="Floudas D."/>
            <person name="Copeland A."/>
            <person name="Barry K.W."/>
            <person name="Cichocki N."/>
            <person name="Veneault-Fourrey C."/>
            <person name="LaButti K."/>
            <person name="Lindquist E.A."/>
            <person name="Lipzen A."/>
            <person name="Lundell T."/>
            <person name="Morin E."/>
            <person name="Murat C."/>
            <person name="Riley R."/>
            <person name="Ohm R."/>
            <person name="Sun H."/>
            <person name="Tunlid A."/>
            <person name="Henrissat B."/>
            <person name="Grigoriev I.V."/>
            <person name="Hibbett D.S."/>
            <person name="Martin F."/>
        </authorList>
    </citation>
    <scope>NUCLEOTIDE SEQUENCE [LARGE SCALE GENOMIC DNA]</scope>
    <source>
        <strain evidence="11">MUT 4182</strain>
    </source>
</reference>
<dbReference type="STRING" id="1051891.A0A0C3QFF4"/>
<dbReference type="FunFam" id="3.40.50.720:FF:000243">
    <property type="entry name" value="Ubiquitin-like modifier-activating enzyme ATG7"/>
    <property type="match status" value="1"/>
</dbReference>
<evidence type="ECO:0000256" key="3">
    <source>
        <dbReference type="ARBA" id="ARBA00022448"/>
    </source>
</evidence>
<dbReference type="Gene3D" id="3.40.140.70">
    <property type="entry name" value="Ubiquitin-like modifier-activating enzyme ATG7 N-terminal domain"/>
    <property type="match status" value="1"/>
</dbReference>
<evidence type="ECO:0000259" key="8">
    <source>
        <dbReference type="Pfam" id="PF00899"/>
    </source>
</evidence>
<dbReference type="Gene3D" id="3.40.140.100">
    <property type="entry name" value="Ubiquitin-like modifier-activating enzyme ATG7 C-terminal domain"/>
    <property type="match status" value="1"/>
</dbReference>
<keyword evidence="11" id="KW-1185">Reference proteome</keyword>
<dbReference type="SUPFAM" id="SSF69572">
    <property type="entry name" value="Activating enzymes of the ubiquitin-like proteins"/>
    <property type="match status" value="1"/>
</dbReference>
<evidence type="ECO:0000313" key="11">
    <source>
        <dbReference type="Proteomes" id="UP000054248"/>
    </source>
</evidence>
<dbReference type="InterPro" id="IPR000594">
    <property type="entry name" value="ThiF_NAD_FAD-bd"/>
</dbReference>
<dbReference type="Pfam" id="PF16420">
    <property type="entry name" value="ATG7_N"/>
    <property type="match status" value="1"/>
</dbReference>
<gene>
    <name evidence="10" type="ORF">M407DRAFT_158413</name>
</gene>
<evidence type="ECO:0000256" key="1">
    <source>
        <dbReference type="ARBA" id="ARBA00010931"/>
    </source>
</evidence>
<dbReference type="Gene3D" id="3.40.50.720">
    <property type="entry name" value="NAD(P)-binding Rossmann-like Domain"/>
    <property type="match status" value="1"/>
</dbReference>
<accession>A0A0C3QFF4</accession>
<reference evidence="10 11" key="1">
    <citation type="submission" date="2014-04" db="EMBL/GenBank/DDBJ databases">
        <authorList>
            <consortium name="DOE Joint Genome Institute"/>
            <person name="Kuo A."/>
            <person name="Girlanda M."/>
            <person name="Perotto S."/>
            <person name="Kohler A."/>
            <person name="Nagy L.G."/>
            <person name="Floudas D."/>
            <person name="Copeland A."/>
            <person name="Barry K.W."/>
            <person name="Cichocki N."/>
            <person name="Veneault-Fourrey C."/>
            <person name="LaButti K."/>
            <person name="Lindquist E.A."/>
            <person name="Lipzen A."/>
            <person name="Lundell T."/>
            <person name="Morin E."/>
            <person name="Murat C."/>
            <person name="Sun H."/>
            <person name="Tunlid A."/>
            <person name="Henrissat B."/>
            <person name="Grigoriev I.V."/>
            <person name="Hibbett D.S."/>
            <person name="Martin F."/>
            <person name="Nordberg H.P."/>
            <person name="Cantor M.N."/>
            <person name="Hua S.X."/>
        </authorList>
    </citation>
    <scope>NUCLEOTIDE SEQUENCE [LARGE SCALE GENOMIC DNA]</scope>
    <source>
        <strain evidence="10 11">MUT 4182</strain>
    </source>
</reference>
<evidence type="ECO:0000256" key="7">
    <source>
        <dbReference type="RuleBase" id="RU366022"/>
    </source>
</evidence>
<dbReference type="GO" id="GO:0000045">
    <property type="term" value="P:autophagosome assembly"/>
    <property type="evidence" value="ECO:0007669"/>
    <property type="project" value="TreeGrafter"/>
</dbReference>
<dbReference type="NCBIfam" id="TIGR01381">
    <property type="entry name" value="E1_like_apg7"/>
    <property type="match status" value="1"/>
</dbReference>
<evidence type="ECO:0000256" key="5">
    <source>
        <dbReference type="ARBA" id="ARBA00023006"/>
    </source>
</evidence>
<dbReference type="GO" id="GO:0000422">
    <property type="term" value="P:autophagy of mitochondrion"/>
    <property type="evidence" value="ECO:0007669"/>
    <property type="project" value="TreeGrafter"/>
</dbReference>
<proteinExistence type="inferred from homology"/>
<feature type="active site" description="Glycyl thioester intermediate" evidence="6">
    <location>
        <position position="564"/>
    </location>
</feature>
<dbReference type="GO" id="GO:0034727">
    <property type="term" value="P:piecemeal microautophagy of the nucleus"/>
    <property type="evidence" value="ECO:0007669"/>
    <property type="project" value="TreeGrafter"/>
</dbReference>
<evidence type="ECO:0000259" key="9">
    <source>
        <dbReference type="Pfam" id="PF16420"/>
    </source>
</evidence>
<comment type="similarity">
    <text evidence="1 7">Belongs to the ATG7 family.</text>
</comment>
<dbReference type="OrthoDB" id="338614at2759"/>
<dbReference type="InterPro" id="IPR006285">
    <property type="entry name" value="Atg7"/>
</dbReference>
<name>A0A0C3QFF4_9AGAM</name>
<organism evidence="10 11">
    <name type="scientific">Tulasnella calospora MUT 4182</name>
    <dbReference type="NCBI Taxonomy" id="1051891"/>
    <lineage>
        <taxon>Eukaryota</taxon>
        <taxon>Fungi</taxon>
        <taxon>Dikarya</taxon>
        <taxon>Basidiomycota</taxon>
        <taxon>Agaricomycotina</taxon>
        <taxon>Agaricomycetes</taxon>
        <taxon>Cantharellales</taxon>
        <taxon>Tulasnellaceae</taxon>
        <taxon>Tulasnella</taxon>
    </lineage>
</organism>
<feature type="domain" description="THIF-type NAD/FAD binding fold" evidence="8">
    <location>
        <begin position="359"/>
        <end position="590"/>
    </location>
</feature>
<comment type="subcellular location">
    <subcellularLocation>
        <location evidence="7">Cytoplasm</location>
    </subcellularLocation>
    <subcellularLocation>
        <location evidence="7">Preautophagosomal structure</location>
    </subcellularLocation>
</comment>
<evidence type="ECO:0000313" key="10">
    <source>
        <dbReference type="EMBL" id="KIO30130.1"/>
    </source>
</evidence>
<feature type="domain" description="Ubiquitin-like modifier-activating enzyme Atg7 N-terminal" evidence="9">
    <location>
        <begin position="15"/>
        <end position="341"/>
    </location>
</feature>
<keyword evidence="7" id="KW-0963">Cytoplasm</keyword>
<dbReference type="CDD" id="cd01486">
    <property type="entry name" value="Apg7"/>
    <property type="match status" value="1"/>
</dbReference>
<dbReference type="PANTHER" id="PTHR10953">
    <property type="entry name" value="UBIQUITIN-ACTIVATING ENZYME E1"/>
    <property type="match status" value="1"/>
</dbReference>
<dbReference type="AlphaFoldDB" id="A0A0C3QFF4"/>
<dbReference type="GO" id="GO:0032446">
    <property type="term" value="P:protein modification by small protein conjugation"/>
    <property type="evidence" value="ECO:0007669"/>
    <property type="project" value="TreeGrafter"/>
</dbReference>